<dbReference type="Pfam" id="PF04149">
    <property type="entry name" value="DUF397"/>
    <property type="match status" value="1"/>
</dbReference>
<evidence type="ECO:0000313" key="3">
    <source>
        <dbReference type="Proteomes" id="UP000185596"/>
    </source>
</evidence>
<comment type="caution">
    <text evidence="2">The sequence shown here is derived from an EMBL/GenBank/DDBJ whole genome shotgun (WGS) entry which is preliminary data.</text>
</comment>
<feature type="domain" description="DUF397" evidence="1">
    <location>
        <begin position="7"/>
        <end position="46"/>
    </location>
</feature>
<gene>
    <name evidence="2" type="ORF">BU204_26505</name>
</gene>
<dbReference type="Proteomes" id="UP000185596">
    <property type="component" value="Unassembled WGS sequence"/>
</dbReference>
<accession>A0A1Q8CGV8</accession>
<evidence type="ECO:0000313" key="2">
    <source>
        <dbReference type="EMBL" id="OLF13598.1"/>
    </source>
</evidence>
<protein>
    <recommendedName>
        <fullName evidence="1">DUF397 domain-containing protein</fullName>
    </recommendedName>
</protein>
<keyword evidence="3" id="KW-1185">Reference proteome</keyword>
<dbReference type="AlphaFoldDB" id="A0A1Q8CGV8"/>
<proteinExistence type="predicted"/>
<name>A0A1Q8CGV8_9PSEU</name>
<dbReference type="InterPro" id="IPR007278">
    <property type="entry name" value="DUF397"/>
</dbReference>
<organism evidence="2 3">
    <name type="scientific">Actinophytocola xanthii</name>
    <dbReference type="NCBI Taxonomy" id="1912961"/>
    <lineage>
        <taxon>Bacteria</taxon>
        <taxon>Bacillati</taxon>
        <taxon>Actinomycetota</taxon>
        <taxon>Actinomycetes</taxon>
        <taxon>Pseudonocardiales</taxon>
        <taxon>Pseudonocardiaceae</taxon>
    </lineage>
</organism>
<reference evidence="2 3" key="1">
    <citation type="submission" date="2016-12" db="EMBL/GenBank/DDBJ databases">
        <title>The draft genome sequence of Actinophytocola sp. 11-183.</title>
        <authorList>
            <person name="Wang W."/>
            <person name="Yuan L."/>
        </authorList>
    </citation>
    <scope>NUCLEOTIDE SEQUENCE [LARGE SCALE GENOMIC DNA]</scope>
    <source>
        <strain evidence="2 3">11-183</strain>
    </source>
</reference>
<dbReference type="EMBL" id="MSIE01000053">
    <property type="protein sequence ID" value="OLF13598.1"/>
    <property type="molecule type" value="Genomic_DNA"/>
</dbReference>
<sequence>MTVSYPAWKKSSYSTQENCVEIACTRTGFLVRDSKVPNGPVLTLAQSPSGPPSIVRATEIMHRPKAV</sequence>
<evidence type="ECO:0000259" key="1">
    <source>
        <dbReference type="Pfam" id="PF04149"/>
    </source>
</evidence>